<dbReference type="PANTHER" id="PTHR20961:SF38">
    <property type="entry name" value="PROTEIN O-LINKED-MANNOSE BETA-1,4-N-ACETYLGLUCOSAMINYLTRANSFERASE 2"/>
    <property type="match status" value="1"/>
</dbReference>
<dbReference type="InterPro" id="IPR040911">
    <property type="entry name" value="Exostosin_GT47"/>
</dbReference>
<evidence type="ECO:0000256" key="1">
    <source>
        <dbReference type="SAM" id="MobiDB-lite"/>
    </source>
</evidence>
<reference evidence="4" key="1">
    <citation type="journal article" date="2016" name="Nat. Commun.">
        <title>The Gonium pectorale genome demonstrates co-option of cell cycle regulation during the evolution of multicellularity.</title>
        <authorList>
            <person name="Hanschen E.R."/>
            <person name="Marriage T.N."/>
            <person name="Ferris P.J."/>
            <person name="Hamaji T."/>
            <person name="Toyoda A."/>
            <person name="Fujiyama A."/>
            <person name="Neme R."/>
            <person name="Noguchi H."/>
            <person name="Minakuchi Y."/>
            <person name="Suzuki M."/>
            <person name="Kawai-Toyooka H."/>
            <person name="Smith D.R."/>
            <person name="Sparks H."/>
            <person name="Anderson J."/>
            <person name="Bakaric R."/>
            <person name="Luria V."/>
            <person name="Karger A."/>
            <person name="Kirschner M.W."/>
            <person name="Durand P.M."/>
            <person name="Michod R.E."/>
            <person name="Nozaki H."/>
            <person name="Olson B.J."/>
        </authorList>
    </citation>
    <scope>NUCLEOTIDE SEQUENCE [LARGE SCALE GENOMIC DNA]</scope>
    <source>
        <strain evidence="4">NIES-2863</strain>
    </source>
</reference>
<dbReference type="GO" id="GO:0016757">
    <property type="term" value="F:glycosyltransferase activity"/>
    <property type="evidence" value="ECO:0007669"/>
    <property type="project" value="InterPro"/>
</dbReference>
<evidence type="ECO:0000313" key="4">
    <source>
        <dbReference type="Proteomes" id="UP000075714"/>
    </source>
</evidence>
<name>A0A150G7C3_GONPE</name>
<evidence type="ECO:0000313" key="3">
    <source>
        <dbReference type="EMBL" id="KXZ45728.1"/>
    </source>
</evidence>
<feature type="compositionally biased region" description="Gly residues" evidence="1">
    <location>
        <begin position="572"/>
        <end position="581"/>
    </location>
</feature>
<comment type="caution">
    <text evidence="3">The sequence shown here is derived from an EMBL/GenBank/DDBJ whole genome shotgun (WGS) entry which is preliminary data.</text>
</comment>
<dbReference type="AlphaFoldDB" id="A0A150G7C3"/>
<protein>
    <recommendedName>
        <fullName evidence="2">Exostosin GT47 domain-containing protein</fullName>
    </recommendedName>
</protein>
<dbReference type="EMBL" id="LSYV01000052">
    <property type="protein sequence ID" value="KXZ45728.1"/>
    <property type="molecule type" value="Genomic_DNA"/>
</dbReference>
<dbReference type="Pfam" id="PF03016">
    <property type="entry name" value="Exostosin_GT47"/>
    <property type="match status" value="1"/>
</dbReference>
<dbReference type="InterPro" id="IPR007657">
    <property type="entry name" value="Glycosyltransferase_61"/>
</dbReference>
<dbReference type="PANTHER" id="PTHR20961">
    <property type="entry name" value="GLYCOSYLTRANSFERASE"/>
    <property type="match status" value="1"/>
</dbReference>
<proteinExistence type="predicted"/>
<feature type="domain" description="Exostosin GT47" evidence="2">
    <location>
        <begin position="457"/>
        <end position="550"/>
    </location>
</feature>
<organism evidence="3 4">
    <name type="scientific">Gonium pectorale</name>
    <name type="common">Green alga</name>
    <dbReference type="NCBI Taxonomy" id="33097"/>
    <lineage>
        <taxon>Eukaryota</taxon>
        <taxon>Viridiplantae</taxon>
        <taxon>Chlorophyta</taxon>
        <taxon>core chlorophytes</taxon>
        <taxon>Chlorophyceae</taxon>
        <taxon>CS clade</taxon>
        <taxon>Chlamydomonadales</taxon>
        <taxon>Volvocaceae</taxon>
        <taxon>Gonium</taxon>
    </lineage>
</organism>
<keyword evidence="4" id="KW-1185">Reference proteome</keyword>
<sequence length="855" mass="93756">MFGRGYLRKWKAAKKDVCVSGSSTFTCYDHPPKDHGTNVGSLFCTATNLVLDSADFLGDVMKGQRYPNPKKGSARVACQIANPLPWARPQLEDQHTERWLYDALTSAPASEVDAACADPARSVPYPVYFVTRMDPTNAFHHFEEVVNFFASIAIFPHKELLQQGIAVVAFDGAVPGYFLELWRRIAYPYRIRFLRARPYPPGTCFKHVLLASMPHRTLYTHFWPGRDTHCRSLVFTGLMAWAHALMGDVRPEVYTWPDGQHRQNDATVVGRVTWVSRRRFEAANRDKFSGWQSQRILNNEDAIVRALDEAVREWNAGSCLHDPGRSGCRSTPVVFEFGSTELGDLRWYPEQLSVLSRTNVLMAIHGAGVFNEVWMRPSVSAVIEVLHNSGGQYHYHNIAAFLGLPYHSMPIADPQALATKLKAVMDETAPKMAAEAAGRRAAAAGTDSLSATSAGFAVTERPEEACLLVPTIDAACAINSCTADNLTAIEQHLRALPYWNNGANHVIWFYGSDWPSTGYDVGDAIVISASFTDETYRPAYDVAVPLTKPSLVEPPPGLVRLGAHIRRRRSSGAGGGGGGRDNAGPDQRASHDDSLEAMLLQGVAATRDLLLYFRGTVPAMASDLCSHRFRIFGRYFPPAVHNAPDVVIQPLCAGVHLYRKADQPQLEHCRNCVNNQRLTENVLGGSCTDAWQDNITFAAGLTRARFAFAPRGCGPLSYRLMEGLMYGAVPVQTGYGSFVPYAGEGRLGRLWDSCVLYIREEDLGGLVARLRGMDRREYARRLASCLELVALHSRSLFVVARQAVCVIASRVASAALAPAGPGQRPGAGSDMQAVWGSDAGLLSACRAAGVLRDNL</sequence>
<dbReference type="STRING" id="33097.A0A150G7C3"/>
<feature type="region of interest" description="Disordered" evidence="1">
    <location>
        <begin position="568"/>
        <end position="591"/>
    </location>
</feature>
<dbReference type="Proteomes" id="UP000075714">
    <property type="component" value="Unassembled WGS sequence"/>
</dbReference>
<accession>A0A150G7C3</accession>
<dbReference type="OrthoDB" id="529273at2759"/>
<evidence type="ECO:0000259" key="2">
    <source>
        <dbReference type="Pfam" id="PF03016"/>
    </source>
</evidence>
<gene>
    <name evidence="3" type="ORF">GPECTOR_51g714</name>
</gene>